<evidence type="ECO:0000256" key="4">
    <source>
        <dbReference type="ARBA" id="ARBA00022840"/>
    </source>
</evidence>
<reference evidence="11" key="1">
    <citation type="submission" date="2023-10" db="EMBL/GenBank/DDBJ databases">
        <authorList>
            <person name="Hackl T."/>
        </authorList>
    </citation>
    <scope>NUCLEOTIDE SEQUENCE</scope>
</reference>
<evidence type="ECO:0000256" key="8">
    <source>
        <dbReference type="RuleBase" id="RU003748"/>
    </source>
</evidence>
<dbReference type="GO" id="GO:0005524">
    <property type="term" value="F:ATP binding"/>
    <property type="evidence" value="ECO:0007669"/>
    <property type="project" value="UniProtKB-KW"/>
</dbReference>
<evidence type="ECO:0000256" key="2">
    <source>
        <dbReference type="ARBA" id="ARBA00022598"/>
    </source>
</evidence>
<dbReference type="InterPro" id="IPR002313">
    <property type="entry name" value="Lys-tRNA-ligase_II"/>
</dbReference>
<dbReference type="InterPro" id="IPR006195">
    <property type="entry name" value="aa-tRNA-synth_II"/>
</dbReference>
<dbReference type="InterPro" id="IPR018149">
    <property type="entry name" value="Lys-tRNA-synth_II_C"/>
</dbReference>
<dbReference type="EMBL" id="CAUWAG010000003">
    <property type="protein sequence ID" value="CAJ2500286.1"/>
    <property type="molecule type" value="Genomic_DNA"/>
</dbReference>
<dbReference type="Proteomes" id="UP001295740">
    <property type="component" value="Unassembled WGS sequence"/>
</dbReference>
<sequence>MSSKQCLRFLRPSLRDPRPAKKAAFTRFSSAAYHNLVRTNWPCVSSRGIAPRNRSLSTSASRTSSDGQAGAAQDGLKTSARRPSTVENRVQKLREYNALRYPRLDDRVNRMSIPAFRKTYQDHQGSTPAPDEVTLEGRIMSVRRAGSKLAFVDVKGGYEQVQIMIGLASLSSSELGSHEFKEALHPFRRGDIISAKGKAVRTQMGELSLRATEIPKLLSPGLAPLPEKLINEETIIMNRHVDLLINQRTSDVLRLRSHIIKSLRDYFHEQDFLEVQTPIMSDFAGGATARPFLTSATEFPEKSLALRIAPELWLKRLVVGGNDKVFEIGPAFRNEGLDTTHNPEFTMCEFYSAYSNLSELISITEDLIMRLFRNADRLVQSQLWSLDRERILLPEGPWKQVEFVPALENALGFQVPDLSDPDALSKLSTLVSERTKLTVLPELTLSKLLDQLAGEYLEVSSLEQPLFIIHHPACMSPLSKSFTCPKTSQLVSARAELFIGGREIANMYEEENDPFEQRRKFELQLQSRGSNAANDDEGPAEVDESYIQALEHGLPPTGGWGCGVDRLVMLLSGAPRISDTLSFGNLRNVVSLSQAVKNT</sequence>
<dbReference type="PANTHER" id="PTHR42918:SF5">
    <property type="entry name" value="LYSINE--TRNA LIGASE, MITOCHONDRIAL"/>
    <property type="match status" value="1"/>
</dbReference>
<evidence type="ECO:0000256" key="9">
    <source>
        <dbReference type="SAM" id="MobiDB-lite"/>
    </source>
</evidence>
<keyword evidence="4" id="KW-0067">ATP-binding</keyword>
<dbReference type="FunFam" id="3.30.930.10:FF:000094">
    <property type="entry name" value="Lysine--tRNA ligase, mitochondrial"/>
    <property type="match status" value="1"/>
</dbReference>
<dbReference type="PROSITE" id="PS50862">
    <property type="entry name" value="AA_TRNA_LIGASE_II"/>
    <property type="match status" value="1"/>
</dbReference>
<evidence type="ECO:0000313" key="11">
    <source>
        <dbReference type="EMBL" id="CAJ2500286.1"/>
    </source>
</evidence>
<feature type="compositionally biased region" description="Low complexity" evidence="9">
    <location>
        <begin position="54"/>
        <end position="65"/>
    </location>
</feature>
<dbReference type="Pfam" id="PF00152">
    <property type="entry name" value="tRNA-synt_2"/>
    <property type="match status" value="1"/>
</dbReference>
<dbReference type="AlphaFoldDB" id="A0AAI8V8H5"/>
<evidence type="ECO:0000256" key="5">
    <source>
        <dbReference type="ARBA" id="ARBA00023146"/>
    </source>
</evidence>
<comment type="caution">
    <text evidence="11">The sequence shown here is derived from an EMBL/GenBank/DDBJ whole genome shotgun (WGS) entry which is preliminary data.</text>
</comment>
<evidence type="ECO:0000256" key="3">
    <source>
        <dbReference type="ARBA" id="ARBA00022741"/>
    </source>
</evidence>
<dbReference type="NCBIfam" id="TIGR00499">
    <property type="entry name" value="lysS_bact"/>
    <property type="match status" value="1"/>
</dbReference>
<dbReference type="SUPFAM" id="SSF55681">
    <property type="entry name" value="Class II aaRS and biotin synthetases"/>
    <property type="match status" value="1"/>
</dbReference>
<dbReference type="InterPro" id="IPR044136">
    <property type="entry name" value="Lys-tRNA-ligase_II_N"/>
</dbReference>
<dbReference type="EC" id="6.1.1.6" evidence="1 8"/>
<dbReference type="InterPro" id="IPR004365">
    <property type="entry name" value="NA-bd_OB_tRNA"/>
</dbReference>
<dbReference type="Pfam" id="PF01336">
    <property type="entry name" value="tRNA_anti-codon"/>
    <property type="match status" value="1"/>
</dbReference>
<dbReference type="InterPro" id="IPR004364">
    <property type="entry name" value="Aa-tRNA-synt_II"/>
</dbReference>
<accession>A0AAI8V8H5</accession>
<dbReference type="GO" id="GO:0000049">
    <property type="term" value="F:tRNA binding"/>
    <property type="evidence" value="ECO:0007669"/>
    <property type="project" value="TreeGrafter"/>
</dbReference>
<dbReference type="Gene3D" id="3.30.930.10">
    <property type="entry name" value="Bira Bifunctional Protein, Domain 2"/>
    <property type="match status" value="1"/>
</dbReference>
<keyword evidence="3" id="KW-0547">Nucleotide-binding</keyword>
<dbReference type="InterPro" id="IPR012340">
    <property type="entry name" value="NA-bd_OB-fold"/>
</dbReference>
<evidence type="ECO:0000259" key="10">
    <source>
        <dbReference type="PROSITE" id="PS50862"/>
    </source>
</evidence>
<name>A0AAI8V8H5_9PEZI</name>
<dbReference type="GO" id="GO:0004824">
    <property type="term" value="F:lysine-tRNA ligase activity"/>
    <property type="evidence" value="ECO:0007669"/>
    <property type="project" value="UniProtKB-EC"/>
</dbReference>
<keyword evidence="2" id="KW-0436">Ligase</keyword>
<dbReference type="GO" id="GO:0070154">
    <property type="term" value="P:mitochondrial lysyl-tRNA aminoacylation"/>
    <property type="evidence" value="ECO:0007669"/>
    <property type="project" value="TreeGrafter"/>
</dbReference>
<proteinExistence type="predicted"/>
<organism evidence="11 12">
    <name type="scientific">Anthostomella pinea</name>
    <dbReference type="NCBI Taxonomy" id="933095"/>
    <lineage>
        <taxon>Eukaryota</taxon>
        <taxon>Fungi</taxon>
        <taxon>Dikarya</taxon>
        <taxon>Ascomycota</taxon>
        <taxon>Pezizomycotina</taxon>
        <taxon>Sordariomycetes</taxon>
        <taxon>Xylariomycetidae</taxon>
        <taxon>Xylariales</taxon>
        <taxon>Xylariaceae</taxon>
        <taxon>Anthostomella</taxon>
    </lineage>
</organism>
<dbReference type="GO" id="GO:0005739">
    <property type="term" value="C:mitochondrion"/>
    <property type="evidence" value="ECO:0007669"/>
    <property type="project" value="TreeGrafter"/>
</dbReference>
<dbReference type="PANTHER" id="PTHR42918">
    <property type="entry name" value="LYSYL-TRNA SYNTHETASE"/>
    <property type="match status" value="1"/>
</dbReference>
<evidence type="ECO:0000313" key="12">
    <source>
        <dbReference type="Proteomes" id="UP001295740"/>
    </source>
</evidence>
<dbReference type="SUPFAM" id="SSF50249">
    <property type="entry name" value="Nucleic acid-binding proteins"/>
    <property type="match status" value="1"/>
</dbReference>
<evidence type="ECO:0000256" key="6">
    <source>
        <dbReference type="ARBA" id="ARBA00030563"/>
    </source>
</evidence>
<feature type="region of interest" description="Disordered" evidence="9">
    <location>
        <begin position="47"/>
        <end position="88"/>
    </location>
</feature>
<keyword evidence="12" id="KW-1185">Reference proteome</keyword>
<comment type="catalytic activity">
    <reaction evidence="7 8">
        <text>tRNA(Lys) + L-lysine + ATP = L-lysyl-tRNA(Lys) + AMP + diphosphate</text>
        <dbReference type="Rhea" id="RHEA:20792"/>
        <dbReference type="Rhea" id="RHEA-COMP:9696"/>
        <dbReference type="Rhea" id="RHEA-COMP:9697"/>
        <dbReference type="ChEBI" id="CHEBI:30616"/>
        <dbReference type="ChEBI" id="CHEBI:32551"/>
        <dbReference type="ChEBI" id="CHEBI:33019"/>
        <dbReference type="ChEBI" id="CHEBI:78442"/>
        <dbReference type="ChEBI" id="CHEBI:78529"/>
        <dbReference type="ChEBI" id="CHEBI:456215"/>
        <dbReference type="EC" id="6.1.1.6"/>
    </reaction>
</comment>
<protein>
    <recommendedName>
        <fullName evidence="1 8">Lysine--tRNA ligase</fullName>
        <ecNumber evidence="1 8">6.1.1.6</ecNumber>
    </recommendedName>
    <alternativeName>
        <fullName evidence="6 8">Lysyl-tRNA synthetase</fullName>
    </alternativeName>
</protein>
<evidence type="ECO:0000256" key="7">
    <source>
        <dbReference type="ARBA" id="ARBA00048573"/>
    </source>
</evidence>
<dbReference type="InterPro" id="IPR045864">
    <property type="entry name" value="aa-tRNA-synth_II/BPL/LPL"/>
</dbReference>
<gene>
    <name evidence="11" type="ORF">KHLLAP_LOCUS754</name>
</gene>
<keyword evidence="5" id="KW-0030">Aminoacyl-tRNA synthetase</keyword>
<feature type="domain" description="Aminoacyl-transfer RNA synthetases class-II family profile" evidence="10">
    <location>
        <begin position="253"/>
        <end position="591"/>
    </location>
</feature>
<dbReference type="PRINTS" id="PR00982">
    <property type="entry name" value="TRNASYNTHLYS"/>
</dbReference>
<dbReference type="CDD" id="cd04322">
    <property type="entry name" value="LysRS_N"/>
    <property type="match status" value="1"/>
</dbReference>
<evidence type="ECO:0000256" key="1">
    <source>
        <dbReference type="ARBA" id="ARBA00013166"/>
    </source>
</evidence>
<dbReference type="Gene3D" id="2.40.50.140">
    <property type="entry name" value="Nucleic acid-binding proteins"/>
    <property type="match status" value="1"/>
</dbReference>